<sequence length="199" mass="20797">MSDSISVRGFAGTAPELRITESGLAIASFRLGSTPRWRSRDNGEWVSGTTNWYTIVCFQKLAEHIASSIQKGDPVVVSGRPRIRSWESENSKGTEIEIAAQGIGHDLAFGTSAFTKARHGASEQDAEHQGHDETGDRRQGDSSLSSAGQTSEGGSGEHAPVGAGADHLAESADTNAGAVSSGTGAVSWDAAAQEREPAF</sequence>
<evidence type="ECO:0000256" key="3">
    <source>
        <dbReference type="RuleBase" id="RU000524"/>
    </source>
</evidence>
<name>A0ABP9G2X2_9MICC</name>
<dbReference type="CDD" id="cd04496">
    <property type="entry name" value="SSB_OBF"/>
    <property type="match status" value="1"/>
</dbReference>
<dbReference type="Proteomes" id="UP001500368">
    <property type="component" value="Unassembled WGS sequence"/>
</dbReference>
<gene>
    <name evidence="5" type="ORF">GCM10025790_26330</name>
</gene>
<evidence type="ECO:0000313" key="6">
    <source>
        <dbReference type="Proteomes" id="UP001500368"/>
    </source>
</evidence>
<evidence type="ECO:0000256" key="2">
    <source>
        <dbReference type="PROSITE-ProRule" id="PRU00252"/>
    </source>
</evidence>
<keyword evidence="1 2" id="KW-0238">DNA-binding</keyword>
<comment type="caution">
    <text evidence="5">The sequence shown here is derived from an EMBL/GenBank/DDBJ whole genome shotgun (WGS) entry which is preliminary data.</text>
</comment>
<dbReference type="InterPro" id="IPR012340">
    <property type="entry name" value="NA-bd_OB-fold"/>
</dbReference>
<evidence type="ECO:0000313" key="5">
    <source>
        <dbReference type="EMBL" id="GAA4927025.1"/>
    </source>
</evidence>
<feature type="compositionally biased region" description="Basic and acidic residues" evidence="4">
    <location>
        <begin position="120"/>
        <end position="140"/>
    </location>
</feature>
<feature type="compositionally biased region" description="Polar residues" evidence="4">
    <location>
        <begin position="141"/>
        <end position="150"/>
    </location>
</feature>
<evidence type="ECO:0000256" key="4">
    <source>
        <dbReference type="SAM" id="MobiDB-lite"/>
    </source>
</evidence>
<dbReference type="Pfam" id="PF00436">
    <property type="entry name" value="SSB"/>
    <property type="match status" value="1"/>
</dbReference>
<accession>A0ABP9G2X2</accession>
<reference evidence="6" key="1">
    <citation type="journal article" date="2019" name="Int. J. Syst. Evol. Microbiol.">
        <title>The Global Catalogue of Microorganisms (GCM) 10K type strain sequencing project: providing services to taxonomists for standard genome sequencing and annotation.</title>
        <authorList>
            <consortium name="The Broad Institute Genomics Platform"/>
            <consortium name="The Broad Institute Genome Sequencing Center for Infectious Disease"/>
            <person name="Wu L."/>
            <person name="Ma J."/>
        </authorList>
    </citation>
    <scope>NUCLEOTIDE SEQUENCE [LARGE SCALE GENOMIC DNA]</scope>
    <source>
        <strain evidence="6">JCM 19129</strain>
    </source>
</reference>
<dbReference type="RefSeq" id="WP_345478458.1">
    <property type="nucleotide sequence ID" value="NZ_BAABLW010000007.1"/>
</dbReference>
<organism evidence="5 6">
    <name type="scientific">Nesterenkonia rhizosphaerae</name>
    <dbReference type="NCBI Taxonomy" id="1348272"/>
    <lineage>
        <taxon>Bacteria</taxon>
        <taxon>Bacillati</taxon>
        <taxon>Actinomycetota</taxon>
        <taxon>Actinomycetes</taxon>
        <taxon>Micrococcales</taxon>
        <taxon>Micrococcaceae</taxon>
        <taxon>Nesterenkonia</taxon>
    </lineage>
</organism>
<proteinExistence type="predicted"/>
<dbReference type="Gene3D" id="2.40.50.140">
    <property type="entry name" value="Nucleic acid-binding proteins"/>
    <property type="match status" value="1"/>
</dbReference>
<keyword evidence="6" id="KW-1185">Reference proteome</keyword>
<feature type="region of interest" description="Disordered" evidence="4">
    <location>
        <begin position="117"/>
        <end position="199"/>
    </location>
</feature>
<dbReference type="PROSITE" id="PS50935">
    <property type="entry name" value="SSB"/>
    <property type="match status" value="1"/>
</dbReference>
<dbReference type="InterPro" id="IPR011344">
    <property type="entry name" value="ssDNA-bd"/>
</dbReference>
<dbReference type="EMBL" id="BAABLW010000007">
    <property type="protein sequence ID" value="GAA4927025.1"/>
    <property type="molecule type" value="Genomic_DNA"/>
</dbReference>
<dbReference type="InterPro" id="IPR000424">
    <property type="entry name" value="Primosome_PriB/ssb"/>
</dbReference>
<dbReference type="PANTHER" id="PTHR10302">
    <property type="entry name" value="SINGLE-STRANDED DNA-BINDING PROTEIN"/>
    <property type="match status" value="1"/>
</dbReference>
<dbReference type="PANTHER" id="PTHR10302:SF27">
    <property type="entry name" value="SINGLE-STRANDED DNA-BINDING PROTEIN"/>
    <property type="match status" value="1"/>
</dbReference>
<evidence type="ECO:0000256" key="1">
    <source>
        <dbReference type="ARBA" id="ARBA00023125"/>
    </source>
</evidence>
<protein>
    <recommendedName>
        <fullName evidence="3">Single-stranded DNA-binding protein</fullName>
    </recommendedName>
</protein>
<dbReference type="NCBIfam" id="TIGR00621">
    <property type="entry name" value="ssb"/>
    <property type="match status" value="1"/>
</dbReference>
<dbReference type="SUPFAM" id="SSF50249">
    <property type="entry name" value="Nucleic acid-binding proteins"/>
    <property type="match status" value="1"/>
</dbReference>
<feature type="compositionally biased region" description="Polar residues" evidence="4">
    <location>
        <begin position="172"/>
        <end position="184"/>
    </location>
</feature>